<name>A0A2T1DBS6_9CYAN</name>
<evidence type="ECO:0000256" key="1">
    <source>
        <dbReference type="SAM" id="Phobius"/>
    </source>
</evidence>
<organism evidence="2 3">
    <name type="scientific">Phormidesmis priestleyi ULC007</name>
    <dbReference type="NCBI Taxonomy" id="1920490"/>
    <lineage>
        <taxon>Bacteria</taxon>
        <taxon>Bacillati</taxon>
        <taxon>Cyanobacteriota</taxon>
        <taxon>Cyanophyceae</taxon>
        <taxon>Leptolyngbyales</taxon>
        <taxon>Leptolyngbyaceae</taxon>
        <taxon>Phormidesmis</taxon>
    </lineage>
</organism>
<sequence>MLKFVERILRRMRGDTLKLFILAGVLLLVWGTIAPIGTMVWWLSQSAGSLGLKKQEPKRLQSNNPSGKKLAKLAIDCYIVYLPGVGDFSSNQLSPGEEFFLNRLEQLHPNCVTVRDVFPYSVASKDLGGERLLAPLWQAAEKADGWFKNADILIKIRNLWRFAISADDRYGTVYGQGIAEAIIERMHTVHPIPQSPRQPIQLILLGTSGGVQVALGAVPYLHDRLPAKLTVVSAGGAFDGEAGFNSAEQVYHLEGQRDWVADIPRVVFSSRWGWTIGSPFNQSKQQGRYHFLESGPHTHDGDQGYFGQAIVNGTKTTYVQLTLQQVNQLPIWSKK</sequence>
<keyword evidence="3" id="KW-1185">Reference proteome</keyword>
<reference evidence="2 3" key="2">
    <citation type="submission" date="2018-03" db="EMBL/GenBank/DDBJ databases">
        <title>The ancient ancestry and fast evolution of plastids.</title>
        <authorList>
            <person name="Moore K.R."/>
            <person name="Magnabosco C."/>
            <person name="Momper L."/>
            <person name="Gold D.A."/>
            <person name="Bosak T."/>
            <person name="Fournier G.P."/>
        </authorList>
    </citation>
    <scope>NUCLEOTIDE SEQUENCE [LARGE SCALE GENOMIC DNA]</scope>
    <source>
        <strain evidence="2 3">ULC007</strain>
    </source>
</reference>
<feature type="transmembrane region" description="Helical" evidence="1">
    <location>
        <begin position="20"/>
        <end position="43"/>
    </location>
</feature>
<dbReference type="OrthoDB" id="5141003at2"/>
<gene>
    <name evidence="2" type="ORF">C7B65_17235</name>
</gene>
<evidence type="ECO:0000313" key="2">
    <source>
        <dbReference type="EMBL" id="PSB17939.1"/>
    </source>
</evidence>
<keyword evidence="1" id="KW-0472">Membrane</keyword>
<evidence type="ECO:0000313" key="3">
    <source>
        <dbReference type="Proteomes" id="UP000238634"/>
    </source>
</evidence>
<dbReference type="EMBL" id="PVWG01000022">
    <property type="protein sequence ID" value="PSB17939.1"/>
    <property type="molecule type" value="Genomic_DNA"/>
</dbReference>
<dbReference type="RefSeq" id="WP_073070368.1">
    <property type="nucleotide sequence ID" value="NZ_MPPI01000007.1"/>
</dbReference>
<protein>
    <submittedName>
        <fullName evidence="2">Uncharacterized protein</fullName>
    </submittedName>
</protein>
<reference evidence="2 3" key="1">
    <citation type="submission" date="2018-02" db="EMBL/GenBank/DDBJ databases">
        <authorList>
            <person name="Cohen D.B."/>
            <person name="Kent A.D."/>
        </authorList>
    </citation>
    <scope>NUCLEOTIDE SEQUENCE [LARGE SCALE GENOMIC DNA]</scope>
    <source>
        <strain evidence="2 3">ULC007</strain>
    </source>
</reference>
<dbReference type="STRING" id="1920490.GCA_001895925_04246"/>
<comment type="caution">
    <text evidence="2">The sequence shown here is derived from an EMBL/GenBank/DDBJ whole genome shotgun (WGS) entry which is preliminary data.</text>
</comment>
<accession>A0A2T1DBS6</accession>
<keyword evidence="1" id="KW-0812">Transmembrane</keyword>
<keyword evidence="1" id="KW-1133">Transmembrane helix</keyword>
<proteinExistence type="predicted"/>
<dbReference type="AlphaFoldDB" id="A0A2T1DBS6"/>
<dbReference type="Proteomes" id="UP000238634">
    <property type="component" value="Unassembled WGS sequence"/>
</dbReference>